<keyword evidence="4" id="KW-0472">Membrane</keyword>
<dbReference type="AlphaFoldDB" id="A0A194X1Q9"/>
<gene>
    <name evidence="5" type="ORF">LY89DRAFT_150577</name>
</gene>
<dbReference type="Proteomes" id="UP000070700">
    <property type="component" value="Unassembled WGS sequence"/>
</dbReference>
<reference evidence="5 6" key="1">
    <citation type="submission" date="2015-10" db="EMBL/GenBank/DDBJ databases">
        <title>Full genome of DAOMC 229536 Phialocephala scopiformis, a fungal endophyte of spruce producing the potent anti-insectan compound rugulosin.</title>
        <authorList>
            <consortium name="DOE Joint Genome Institute"/>
            <person name="Walker A.K."/>
            <person name="Frasz S.L."/>
            <person name="Seifert K.A."/>
            <person name="Miller J.D."/>
            <person name="Mondo S.J."/>
            <person name="Labutti K."/>
            <person name="Lipzen A."/>
            <person name="Dockter R."/>
            <person name="Kennedy M."/>
            <person name="Grigoriev I.V."/>
            <person name="Spatafora J.W."/>
        </authorList>
    </citation>
    <scope>NUCLEOTIDE SEQUENCE [LARGE SCALE GENOMIC DNA]</scope>
    <source>
        <strain evidence="5 6">CBS 120377</strain>
    </source>
</reference>
<keyword evidence="1" id="KW-0808">Transferase</keyword>
<dbReference type="InterPro" id="IPR019378">
    <property type="entry name" value="GDP-Fuc_O-FucTrfase"/>
</dbReference>
<evidence type="ECO:0000256" key="1">
    <source>
        <dbReference type="ARBA" id="ARBA00022679"/>
    </source>
</evidence>
<evidence type="ECO:0000313" key="5">
    <source>
        <dbReference type="EMBL" id="KUJ13919.1"/>
    </source>
</evidence>
<sequence>MATRLSPRISRRYGSLAAFLLLLFSVWLWVAVDRPYNFPSHIGWNIYSNSPQSDVVSEDIFDYPPVHSSAIKAVCAATQWNESLVFTCDDNVGGIGHVRNSILNCVRFSIAAGAGLVLPRISVRNDSDISIIHTGSLTNMAYLFDTRHFIDSISLSCPGLTLYPELDDFKKINNANNPIRLSPQALGVKFPKTGMEDPKKFATAMPKAGMDKPEKWGELFHEWYADIGEQYQFIGTTKGPIFIALLRSYLTWPILSDGQAFSTQFGKILKLRADARSLATKVVKNMAEKHKFAANVHAPILENSFWGVHLRTESDALESLPEVSKDRLYPTYAMQTKLYLDFMTQERNSVNSSLVYVASGDPAQVANFWKDAKVMNWTVTTKVGLLRGKDLAELNDLTWDQQALVDFMVLAKASRFLGVGHSGFDWALTGRRTVSLSNKNGTKIDSARKDDNKEIKKVAVAEVGESAFLNQLFGAKGEVKAYKTCLWP</sequence>
<keyword evidence="3" id="KW-0119">Carbohydrate metabolism</keyword>
<dbReference type="Pfam" id="PF10250">
    <property type="entry name" value="O-FucT"/>
    <property type="match status" value="1"/>
</dbReference>
<evidence type="ECO:0008006" key="7">
    <source>
        <dbReference type="Google" id="ProtNLM"/>
    </source>
</evidence>
<organism evidence="5 6">
    <name type="scientific">Mollisia scopiformis</name>
    <name type="common">Conifer needle endophyte fungus</name>
    <name type="synonym">Phialocephala scopiformis</name>
    <dbReference type="NCBI Taxonomy" id="149040"/>
    <lineage>
        <taxon>Eukaryota</taxon>
        <taxon>Fungi</taxon>
        <taxon>Dikarya</taxon>
        <taxon>Ascomycota</taxon>
        <taxon>Pezizomycotina</taxon>
        <taxon>Leotiomycetes</taxon>
        <taxon>Helotiales</taxon>
        <taxon>Mollisiaceae</taxon>
        <taxon>Mollisia</taxon>
    </lineage>
</organism>
<accession>A0A194X1Q9</accession>
<evidence type="ECO:0000256" key="3">
    <source>
        <dbReference type="ARBA" id="ARBA00023277"/>
    </source>
</evidence>
<evidence type="ECO:0000256" key="2">
    <source>
        <dbReference type="ARBA" id="ARBA00023253"/>
    </source>
</evidence>
<dbReference type="OrthoDB" id="20368at2759"/>
<proteinExistence type="predicted"/>
<protein>
    <recommendedName>
        <fullName evidence="7">Alternative oxidase</fullName>
    </recommendedName>
</protein>
<evidence type="ECO:0000313" key="6">
    <source>
        <dbReference type="Proteomes" id="UP000070700"/>
    </source>
</evidence>
<dbReference type="Gene3D" id="3.40.50.11350">
    <property type="match status" value="1"/>
</dbReference>
<dbReference type="GO" id="GO:0006004">
    <property type="term" value="P:fucose metabolic process"/>
    <property type="evidence" value="ECO:0007669"/>
    <property type="project" value="UniProtKB-KW"/>
</dbReference>
<keyword evidence="6" id="KW-1185">Reference proteome</keyword>
<evidence type="ECO:0000256" key="4">
    <source>
        <dbReference type="SAM" id="Phobius"/>
    </source>
</evidence>
<dbReference type="GeneID" id="28815118"/>
<feature type="transmembrane region" description="Helical" evidence="4">
    <location>
        <begin position="12"/>
        <end position="32"/>
    </location>
</feature>
<dbReference type="EMBL" id="KQ947421">
    <property type="protein sequence ID" value="KUJ13919.1"/>
    <property type="molecule type" value="Genomic_DNA"/>
</dbReference>
<name>A0A194X1Q9_MOLSC</name>
<dbReference type="InParanoid" id="A0A194X1Q9"/>
<keyword evidence="2" id="KW-0294">Fucose metabolism</keyword>
<keyword evidence="4" id="KW-0812">Transmembrane</keyword>
<dbReference type="KEGG" id="psco:LY89DRAFT_150577"/>
<dbReference type="RefSeq" id="XP_018068274.1">
    <property type="nucleotide sequence ID" value="XM_018205392.1"/>
</dbReference>
<keyword evidence="4" id="KW-1133">Transmembrane helix</keyword>
<dbReference type="GO" id="GO:0016740">
    <property type="term" value="F:transferase activity"/>
    <property type="evidence" value="ECO:0007669"/>
    <property type="project" value="UniProtKB-KW"/>
</dbReference>
<dbReference type="CDD" id="cd11296">
    <property type="entry name" value="O-FucT_like"/>
    <property type="match status" value="1"/>
</dbReference>